<evidence type="ECO:0000256" key="1">
    <source>
        <dbReference type="SAM" id="Phobius"/>
    </source>
</evidence>
<gene>
    <name evidence="2" type="ORF">A3B34_03000</name>
</gene>
<dbReference type="EMBL" id="MHQR01000020">
    <property type="protein sequence ID" value="OHA07398.1"/>
    <property type="molecule type" value="Genomic_DNA"/>
</dbReference>
<organism evidence="2 3">
    <name type="scientific">Candidatus Sungbacteria bacterium RIFCSPLOWO2_01_FULL_54_21</name>
    <dbReference type="NCBI Taxonomy" id="1802279"/>
    <lineage>
        <taxon>Bacteria</taxon>
        <taxon>Candidatus Sungiibacteriota</taxon>
    </lineage>
</organism>
<feature type="transmembrane region" description="Helical" evidence="1">
    <location>
        <begin position="79"/>
        <end position="99"/>
    </location>
</feature>
<accession>A0A1G2L6W3</accession>
<name>A0A1G2L6W3_9BACT</name>
<proteinExistence type="predicted"/>
<sequence length="177" mass="19705">MQIPSFSLKSLQGASALFSNPTWDVMLTVLLVGGSLFWSFLAGRRKIVSTIMVTYIALAIFPAIPAARLTAMMGIRDQFLGTIGIFLILFILMVWLLGARRSRPFAPGAPWWQVFFLSVAQVGLLTHIILSLLPSAQTAFLSPLTRRVFVDPAVHLWWLVAPAVLLILIRRLAMRDE</sequence>
<keyword evidence="1" id="KW-1133">Transmembrane helix</keyword>
<evidence type="ECO:0000313" key="3">
    <source>
        <dbReference type="Proteomes" id="UP000176510"/>
    </source>
</evidence>
<keyword evidence="1" id="KW-0812">Transmembrane</keyword>
<dbReference type="Proteomes" id="UP000176510">
    <property type="component" value="Unassembled WGS sequence"/>
</dbReference>
<feature type="transmembrane region" description="Helical" evidence="1">
    <location>
        <begin position="153"/>
        <end position="173"/>
    </location>
</feature>
<dbReference type="AlphaFoldDB" id="A0A1G2L6W3"/>
<dbReference type="STRING" id="1802279.A3B34_03000"/>
<protein>
    <submittedName>
        <fullName evidence="2">Uncharacterized protein</fullName>
    </submittedName>
</protein>
<comment type="caution">
    <text evidence="2">The sequence shown here is derived from an EMBL/GenBank/DDBJ whole genome shotgun (WGS) entry which is preliminary data.</text>
</comment>
<feature type="transmembrane region" description="Helical" evidence="1">
    <location>
        <begin position="47"/>
        <end position="67"/>
    </location>
</feature>
<feature type="transmembrane region" description="Helical" evidence="1">
    <location>
        <begin position="111"/>
        <end position="133"/>
    </location>
</feature>
<feature type="transmembrane region" description="Helical" evidence="1">
    <location>
        <begin position="20"/>
        <end position="40"/>
    </location>
</feature>
<keyword evidence="1" id="KW-0472">Membrane</keyword>
<evidence type="ECO:0000313" key="2">
    <source>
        <dbReference type="EMBL" id="OHA07398.1"/>
    </source>
</evidence>
<reference evidence="2 3" key="1">
    <citation type="journal article" date="2016" name="Nat. Commun.">
        <title>Thousands of microbial genomes shed light on interconnected biogeochemical processes in an aquifer system.</title>
        <authorList>
            <person name="Anantharaman K."/>
            <person name="Brown C.T."/>
            <person name="Hug L.A."/>
            <person name="Sharon I."/>
            <person name="Castelle C.J."/>
            <person name="Probst A.J."/>
            <person name="Thomas B.C."/>
            <person name="Singh A."/>
            <person name="Wilkins M.J."/>
            <person name="Karaoz U."/>
            <person name="Brodie E.L."/>
            <person name="Williams K.H."/>
            <person name="Hubbard S.S."/>
            <person name="Banfield J.F."/>
        </authorList>
    </citation>
    <scope>NUCLEOTIDE SEQUENCE [LARGE SCALE GENOMIC DNA]</scope>
</reference>